<evidence type="ECO:0000313" key="2">
    <source>
        <dbReference type="EMBL" id="CAH1453168.1"/>
    </source>
</evidence>
<sequence length="129" mass="14251">MEINTRFDVLSKNVTQSFLKVFKKLDAIRTGFVNEFGPSFMKGGKGEHNREETHTSPPKNDDEKKIPEGAVIQTLSDDDENSSKKALNPPKSPLNVPSPSKSPPKSHPKAPIPPRHLGKKKITEGEDIP</sequence>
<dbReference type="Proteomes" id="UP001157418">
    <property type="component" value="Unassembled WGS sequence"/>
</dbReference>
<gene>
    <name evidence="2" type="ORF">LVIROSA_LOCUS38432</name>
</gene>
<comment type="caution">
    <text evidence="2">The sequence shown here is derived from an EMBL/GenBank/DDBJ whole genome shotgun (WGS) entry which is preliminary data.</text>
</comment>
<organism evidence="2 3">
    <name type="scientific">Lactuca virosa</name>
    <dbReference type="NCBI Taxonomy" id="75947"/>
    <lineage>
        <taxon>Eukaryota</taxon>
        <taxon>Viridiplantae</taxon>
        <taxon>Streptophyta</taxon>
        <taxon>Embryophyta</taxon>
        <taxon>Tracheophyta</taxon>
        <taxon>Spermatophyta</taxon>
        <taxon>Magnoliopsida</taxon>
        <taxon>eudicotyledons</taxon>
        <taxon>Gunneridae</taxon>
        <taxon>Pentapetalae</taxon>
        <taxon>asterids</taxon>
        <taxon>campanulids</taxon>
        <taxon>Asterales</taxon>
        <taxon>Asteraceae</taxon>
        <taxon>Cichorioideae</taxon>
        <taxon>Cichorieae</taxon>
        <taxon>Lactucinae</taxon>
        <taxon>Lactuca</taxon>
    </lineage>
</organism>
<protein>
    <submittedName>
        <fullName evidence="2">Uncharacterized protein</fullName>
    </submittedName>
</protein>
<keyword evidence="3" id="KW-1185">Reference proteome</keyword>
<evidence type="ECO:0000313" key="3">
    <source>
        <dbReference type="Proteomes" id="UP001157418"/>
    </source>
</evidence>
<name>A0AAU9PSY1_9ASTR</name>
<evidence type="ECO:0000256" key="1">
    <source>
        <dbReference type="SAM" id="MobiDB-lite"/>
    </source>
</evidence>
<accession>A0AAU9PSY1</accession>
<feature type="compositionally biased region" description="Basic and acidic residues" evidence="1">
    <location>
        <begin position="44"/>
        <end position="67"/>
    </location>
</feature>
<proteinExistence type="predicted"/>
<feature type="region of interest" description="Disordered" evidence="1">
    <location>
        <begin position="35"/>
        <end position="129"/>
    </location>
</feature>
<dbReference type="AlphaFoldDB" id="A0AAU9PSY1"/>
<reference evidence="2 3" key="1">
    <citation type="submission" date="2022-01" db="EMBL/GenBank/DDBJ databases">
        <authorList>
            <person name="Xiong W."/>
            <person name="Schranz E."/>
        </authorList>
    </citation>
    <scope>NUCLEOTIDE SEQUENCE [LARGE SCALE GENOMIC DNA]</scope>
</reference>
<dbReference type="EMBL" id="CAKMRJ010005745">
    <property type="protein sequence ID" value="CAH1453168.1"/>
    <property type="molecule type" value="Genomic_DNA"/>
</dbReference>